<dbReference type="Proteomes" id="UP000188181">
    <property type="component" value="Chromosome"/>
</dbReference>
<feature type="signal peptide" evidence="1">
    <location>
        <begin position="1"/>
        <end position="19"/>
    </location>
</feature>
<dbReference type="KEGG" id="pbas:SMSP2_02651"/>
<evidence type="ECO:0000256" key="1">
    <source>
        <dbReference type="SAM" id="SignalP"/>
    </source>
</evidence>
<sequence length="259" mass="29308" precursor="true">MKKLTIISFILLFVWAAGADWVPIPEDNPTNHKMHSAQTPDEFGIDVGFEGSILADDWQCSETGNVDDIHFWISWHDDQVVEIDRISVNIYSDIPADQSSTGYSVPGDVEWSRDFDSGEFNLLRLDDTGLKDWLTPSNNINEDSFIADNHVTWDQVNITDIQNPFPQEKGTIYWLGLEILEDIGSPDYEPILTAGWKETTENWNDDSVWWDSSNLEWVELINPIIPDPSANSIDLAFVITPEPASVLIMAIGTLLIRKK</sequence>
<organism evidence="3 4">
    <name type="scientific">Limihaloglobus sulfuriphilus</name>
    <dbReference type="NCBI Taxonomy" id="1851148"/>
    <lineage>
        <taxon>Bacteria</taxon>
        <taxon>Pseudomonadati</taxon>
        <taxon>Planctomycetota</taxon>
        <taxon>Phycisphaerae</taxon>
        <taxon>Sedimentisphaerales</taxon>
        <taxon>Sedimentisphaeraceae</taxon>
        <taxon>Limihaloglobus</taxon>
    </lineage>
</organism>
<evidence type="ECO:0000259" key="2">
    <source>
        <dbReference type="Pfam" id="PF25470"/>
    </source>
</evidence>
<name>A0A1Q2MHZ0_9BACT</name>
<dbReference type="Pfam" id="PF25470">
    <property type="entry name" value="DUF7901"/>
    <property type="match status" value="1"/>
</dbReference>
<dbReference type="RefSeq" id="WP_146684479.1">
    <property type="nucleotide sequence ID" value="NZ_CP019646.1"/>
</dbReference>
<evidence type="ECO:0000313" key="4">
    <source>
        <dbReference type="Proteomes" id="UP000188181"/>
    </source>
</evidence>
<feature type="chain" id="PRO_5012636957" description="DUF7901 domain-containing protein" evidence="1">
    <location>
        <begin position="20"/>
        <end position="259"/>
    </location>
</feature>
<feature type="domain" description="DUF7901" evidence="2">
    <location>
        <begin position="34"/>
        <end position="240"/>
    </location>
</feature>
<gene>
    <name evidence="3" type="ORF">SMSP2_02651</name>
</gene>
<protein>
    <recommendedName>
        <fullName evidence="2">DUF7901 domain-containing protein</fullName>
    </recommendedName>
</protein>
<reference evidence="4" key="1">
    <citation type="submission" date="2017-02" db="EMBL/GenBank/DDBJ databases">
        <title>Comparative genomics and description of representatives of a novel lineage of planctomycetes thriving in anoxic sediments.</title>
        <authorList>
            <person name="Spring S."/>
            <person name="Bunk B."/>
            <person name="Sproer C."/>
        </authorList>
    </citation>
    <scope>NUCLEOTIDE SEQUENCE [LARGE SCALE GENOMIC DNA]</scope>
    <source>
        <strain evidence="4">SM-Chi-D1</strain>
    </source>
</reference>
<keyword evidence="4" id="KW-1185">Reference proteome</keyword>
<dbReference type="AlphaFoldDB" id="A0A1Q2MHZ0"/>
<accession>A0A1Q2MHZ0</accession>
<keyword evidence="1" id="KW-0732">Signal</keyword>
<proteinExistence type="predicted"/>
<evidence type="ECO:0000313" key="3">
    <source>
        <dbReference type="EMBL" id="AQQ72269.1"/>
    </source>
</evidence>
<dbReference type="EMBL" id="CP019646">
    <property type="protein sequence ID" value="AQQ72269.1"/>
    <property type="molecule type" value="Genomic_DNA"/>
</dbReference>
<dbReference type="InterPro" id="IPR057223">
    <property type="entry name" value="DUF7901"/>
</dbReference>
<dbReference type="STRING" id="1851148.SMSP2_02651"/>
<dbReference type="OrthoDB" id="247108at2"/>